<dbReference type="Gene3D" id="2.10.260.10">
    <property type="match status" value="1"/>
</dbReference>
<dbReference type="Pfam" id="PF04014">
    <property type="entry name" value="MazE_antitoxin"/>
    <property type="match status" value="1"/>
</dbReference>
<dbReference type="InterPro" id="IPR007159">
    <property type="entry name" value="SpoVT-AbrB_dom"/>
</dbReference>
<dbReference type="RefSeq" id="WP_129070165.1">
    <property type="nucleotide sequence ID" value="NZ_RDFA01000006.1"/>
</dbReference>
<dbReference type="Proteomes" id="UP000289691">
    <property type="component" value="Unassembled WGS sequence"/>
</dbReference>
<protein>
    <submittedName>
        <fullName evidence="3">AbrB/MazE/SpoVT family DNA-binding domain-containing protein</fullName>
    </submittedName>
</protein>
<keyword evidence="3" id="KW-0238">DNA-binding</keyword>
<feature type="domain" description="SpoVT-AbrB" evidence="2">
    <location>
        <begin position="5"/>
        <end position="50"/>
    </location>
</feature>
<reference evidence="3 4" key="1">
    <citation type="submission" date="2019-01" db="EMBL/GenBank/DDBJ databases">
        <title>Halorientalis sp. F13-25 a new haloarchaeum isolated from hypersaline water.</title>
        <authorList>
            <person name="Ana D.-V."/>
            <person name="Cristina S.-P."/>
            <person name="Antonio V."/>
        </authorList>
    </citation>
    <scope>NUCLEOTIDE SEQUENCE [LARGE SCALE GENOMIC DNA]</scope>
    <source>
        <strain evidence="3 4">F13-25</strain>
    </source>
</reference>
<dbReference type="OrthoDB" id="30861at2157"/>
<dbReference type="EMBL" id="RDFA01000006">
    <property type="protein sequence ID" value="RXK47462.1"/>
    <property type="molecule type" value="Genomic_DNA"/>
</dbReference>
<dbReference type="AlphaFoldDB" id="A0A498KXG2"/>
<gene>
    <name evidence="3" type="ORF">EAF64_16960</name>
</gene>
<keyword evidence="4" id="KW-1185">Reference proteome</keyword>
<dbReference type="NCBIfam" id="TIGR01439">
    <property type="entry name" value="lp_hng_hel_AbrB"/>
    <property type="match status" value="1"/>
</dbReference>
<comment type="caution">
    <text evidence="3">The sequence shown here is derived from an EMBL/GenBank/DDBJ whole genome shotgun (WGS) entry which is preliminary data.</text>
</comment>
<feature type="region of interest" description="Disordered" evidence="1">
    <location>
        <begin position="47"/>
        <end position="86"/>
    </location>
</feature>
<evidence type="ECO:0000256" key="1">
    <source>
        <dbReference type="SAM" id="MobiDB-lite"/>
    </source>
</evidence>
<dbReference type="InterPro" id="IPR037914">
    <property type="entry name" value="SpoVT-AbrB_sf"/>
</dbReference>
<feature type="compositionally biased region" description="Basic and acidic residues" evidence="1">
    <location>
        <begin position="61"/>
        <end position="86"/>
    </location>
</feature>
<sequence>MSESTRITEKGQATIPKGLREKYDLEPGDEVVWLDTDEGIVVKKRTRTEGRGLLVPDETSEEKRAEVAEELEQRVRDRRDRNYEES</sequence>
<proteinExistence type="predicted"/>
<evidence type="ECO:0000313" key="4">
    <source>
        <dbReference type="Proteomes" id="UP000289691"/>
    </source>
</evidence>
<dbReference type="SUPFAM" id="SSF89447">
    <property type="entry name" value="AbrB/MazE/MraZ-like"/>
    <property type="match status" value="1"/>
</dbReference>
<organism evidence="3 4">
    <name type="scientific">Halorientalis pallida</name>
    <dbReference type="NCBI Taxonomy" id="2479928"/>
    <lineage>
        <taxon>Archaea</taxon>
        <taxon>Methanobacteriati</taxon>
        <taxon>Methanobacteriota</taxon>
        <taxon>Stenosarchaea group</taxon>
        <taxon>Halobacteria</taxon>
        <taxon>Halobacteriales</taxon>
        <taxon>Haloarculaceae</taxon>
        <taxon>Halorientalis</taxon>
    </lineage>
</organism>
<evidence type="ECO:0000313" key="3">
    <source>
        <dbReference type="EMBL" id="RXK47462.1"/>
    </source>
</evidence>
<name>A0A498KXG2_9EURY</name>
<accession>A0A498KXG2</accession>
<dbReference type="GO" id="GO:0003677">
    <property type="term" value="F:DNA binding"/>
    <property type="evidence" value="ECO:0007669"/>
    <property type="project" value="UniProtKB-KW"/>
</dbReference>
<dbReference type="SMART" id="SM00966">
    <property type="entry name" value="SpoVT_AbrB"/>
    <property type="match status" value="1"/>
</dbReference>
<evidence type="ECO:0000259" key="2">
    <source>
        <dbReference type="SMART" id="SM00966"/>
    </source>
</evidence>